<dbReference type="Proteomes" id="UP000006727">
    <property type="component" value="Chromosome 25"/>
</dbReference>
<dbReference type="EMBL" id="ABEU02000025">
    <property type="protein sequence ID" value="PNR27634.1"/>
    <property type="molecule type" value="Genomic_DNA"/>
</dbReference>
<dbReference type="InterPro" id="IPR050796">
    <property type="entry name" value="SCF_F-box_component"/>
</dbReference>
<dbReference type="Gramene" id="Pp3c25_9580V3.1">
    <property type="protein sequence ID" value="Pp3c25_9580V3.1"/>
    <property type="gene ID" value="Pp3c25_9580"/>
</dbReference>
<dbReference type="SUPFAM" id="SSF81383">
    <property type="entry name" value="F-box domain"/>
    <property type="match status" value="1"/>
</dbReference>
<dbReference type="PANTHER" id="PTHR31672">
    <property type="entry name" value="BNACNNG10540D PROTEIN"/>
    <property type="match status" value="1"/>
</dbReference>
<dbReference type="EnsemblPlants" id="Pp3c25_9580V3.1">
    <property type="protein sequence ID" value="Pp3c25_9580V3.1"/>
    <property type="gene ID" value="Pp3c25_9580"/>
</dbReference>
<dbReference type="InterPro" id="IPR001810">
    <property type="entry name" value="F-box_dom"/>
</dbReference>
<keyword evidence="4" id="KW-1185">Reference proteome</keyword>
<evidence type="ECO:0000313" key="3">
    <source>
        <dbReference type="EnsemblPlants" id="Pp3c25_9580V3.1"/>
    </source>
</evidence>
<accession>A0A2K1IEC9</accession>
<sequence length="485" mass="54371">MARLSLEGTSKQNTLGALHRIGQVIRGFDNSLAELNEVETLLANETSSPGIDFNGYQEDGPDLQLVVSMLKQMVESLVADIKSAIALEVLLAMQDITQATDYPPRDVIPQKEPFSLLAAPGIPKAARISGLESVERDSGASTIGSGVCRHSCIYHAEVMDPWLWSRFPEHLLGLVFARLPLRQIFAIQGLSKTWQTTLKTSSFRRVCDEAHSKLFGMLGNNHYLEEFWVAAFDFKTHKWCYHALNRLPWVYRVNSMYAHDGGLVCFVPPYGMDQEILPILICNPITDDWRALPLIDLSMKQPLMVQLLVEAETSGCYKVMVVYRDRPRGRIAADCYDSEMGLWGTMGSGIVYGTGDTTDEGQSNNAPFVFDCTSGMLYDLKNHPSLQGQLVEGFATIRDRIFALYECECADPHSLTYEVSEFLWQNSVTELVKMKSYQSILEEVPNGYKLKLCSSEDYILIAAFNNEGCCYSLSIRIVNYKLALE</sequence>
<gene>
    <name evidence="3" type="primary">LOC112277543</name>
    <name evidence="2" type="ORF">PHYPA_029786</name>
</gene>
<reference evidence="2 4" key="1">
    <citation type="journal article" date="2008" name="Science">
        <title>The Physcomitrella genome reveals evolutionary insights into the conquest of land by plants.</title>
        <authorList>
            <person name="Rensing S."/>
            <person name="Lang D."/>
            <person name="Zimmer A."/>
            <person name="Terry A."/>
            <person name="Salamov A."/>
            <person name="Shapiro H."/>
            <person name="Nishiyama T."/>
            <person name="Perroud P.-F."/>
            <person name="Lindquist E."/>
            <person name="Kamisugi Y."/>
            <person name="Tanahashi T."/>
            <person name="Sakakibara K."/>
            <person name="Fujita T."/>
            <person name="Oishi K."/>
            <person name="Shin-I T."/>
            <person name="Kuroki Y."/>
            <person name="Toyoda A."/>
            <person name="Suzuki Y."/>
            <person name="Hashimoto A."/>
            <person name="Yamaguchi K."/>
            <person name="Sugano A."/>
            <person name="Kohara Y."/>
            <person name="Fujiyama A."/>
            <person name="Anterola A."/>
            <person name="Aoki S."/>
            <person name="Ashton N."/>
            <person name="Barbazuk W.B."/>
            <person name="Barker E."/>
            <person name="Bennetzen J."/>
            <person name="Bezanilla M."/>
            <person name="Blankenship R."/>
            <person name="Cho S.H."/>
            <person name="Dutcher S."/>
            <person name="Estelle M."/>
            <person name="Fawcett J.A."/>
            <person name="Gundlach H."/>
            <person name="Hanada K."/>
            <person name="Heyl A."/>
            <person name="Hicks K.A."/>
            <person name="Hugh J."/>
            <person name="Lohr M."/>
            <person name="Mayer K."/>
            <person name="Melkozernov A."/>
            <person name="Murata T."/>
            <person name="Nelson D."/>
            <person name="Pils B."/>
            <person name="Prigge M."/>
            <person name="Reiss B."/>
            <person name="Renner T."/>
            <person name="Rombauts S."/>
            <person name="Rushton P."/>
            <person name="Sanderfoot A."/>
            <person name="Schween G."/>
            <person name="Shiu S.-H."/>
            <person name="Stueber K."/>
            <person name="Theodoulou F.L."/>
            <person name="Tu H."/>
            <person name="Van de Peer Y."/>
            <person name="Verrier P.J."/>
            <person name="Waters E."/>
            <person name="Wood A."/>
            <person name="Yang L."/>
            <person name="Cove D."/>
            <person name="Cuming A."/>
            <person name="Hasebe M."/>
            <person name="Lucas S."/>
            <person name="Mishler D.B."/>
            <person name="Reski R."/>
            <person name="Grigoriev I."/>
            <person name="Quatrano R.S."/>
            <person name="Boore J.L."/>
        </authorList>
    </citation>
    <scope>NUCLEOTIDE SEQUENCE [LARGE SCALE GENOMIC DNA]</scope>
    <source>
        <strain evidence="3 4">cv. Gransden 2004</strain>
    </source>
</reference>
<feature type="domain" description="F-box" evidence="1">
    <location>
        <begin position="164"/>
        <end position="204"/>
    </location>
</feature>
<name>A0A2K1IEC9_PHYPA</name>
<organism evidence="2">
    <name type="scientific">Physcomitrium patens</name>
    <name type="common">Spreading-leaved earth moss</name>
    <name type="synonym">Physcomitrella patens</name>
    <dbReference type="NCBI Taxonomy" id="3218"/>
    <lineage>
        <taxon>Eukaryota</taxon>
        <taxon>Viridiplantae</taxon>
        <taxon>Streptophyta</taxon>
        <taxon>Embryophyta</taxon>
        <taxon>Bryophyta</taxon>
        <taxon>Bryophytina</taxon>
        <taxon>Bryopsida</taxon>
        <taxon>Funariidae</taxon>
        <taxon>Funariales</taxon>
        <taxon>Funariaceae</taxon>
        <taxon>Physcomitrium</taxon>
    </lineage>
</organism>
<evidence type="ECO:0000313" key="2">
    <source>
        <dbReference type="EMBL" id="PNR27634.1"/>
    </source>
</evidence>
<dbReference type="AlphaFoldDB" id="A0A2K1IEC9"/>
<dbReference type="Gramene" id="Pp3c25_9580V3.2">
    <property type="protein sequence ID" value="Pp3c25_9580V3.2"/>
    <property type="gene ID" value="Pp3c25_9580"/>
</dbReference>
<reference evidence="2 4" key="2">
    <citation type="journal article" date="2018" name="Plant J.">
        <title>The Physcomitrella patens chromosome-scale assembly reveals moss genome structure and evolution.</title>
        <authorList>
            <person name="Lang D."/>
            <person name="Ullrich K.K."/>
            <person name="Murat F."/>
            <person name="Fuchs J."/>
            <person name="Jenkins J."/>
            <person name="Haas F.B."/>
            <person name="Piednoel M."/>
            <person name="Gundlach H."/>
            <person name="Van Bel M."/>
            <person name="Meyberg R."/>
            <person name="Vives C."/>
            <person name="Morata J."/>
            <person name="Symeonidi A."/>
            <person name="Hiss M."/>
            <person name="Muchero W."/>
            <person name="Kamisugi Y."/>
            <person name="Saleh O."/>
            <person name="Blanc G."/>
            <person name="Decker E.L."/>
            <person name="van Gessel N."/>
            <person name="Grimwood J."/>
            <person name="Hayes R.D."/>
            <person name="Graham S.W."/>
            <person name="Gunter L.E."/>
            <person name="McDaniel S.F."/>
            <person name="Hoernstein S.N.W."/>
            <person name="Larsson A."/>
            <person name="Li F.W."/>
            <person name="Perroud P.F."/>
            <person name="Phillips J."/>
            <person name="Ranjan P."/>
            <person name="Rokshar D.S."/>
            <person name="Rothfels C.J."/>
            <person name="Schneider L."/>
            <person name="Shu S."/>
            <person name="Stevenson D.W."/>
            <person name="Thummler F."/>
            <person name="Tillich M."/>
            <person name="Villarreal Aguilar J.C."/>
            <person name="Widiez T."/>
            <person name="Wong G.K."/>
            <person name="Wymore A."/>
            <person name="Zhang Y."/>
            <person name="Zimmer A.D."/>
            <person name="Quatrano R.S."/>
            <person name="Mayer K.F.X."/>
            <person name="Goodstein D."/>
            <person name="Casacuberta J.M."/>
            <person name="Vandepoele K."/>
            <person name="Reski R."/>
            <person name="Cuming A.C."/>
            <person name="Tuskan G.A."/>
            <person name="Maumus F."/>
            <person name="Salse J."/>
            <person name="Schmutz J."/>
            <person name="Rensing S.A."/>
        </authorList>
    </citation>
    <scope>NUCLEOTIDE SEQUENCE [LARGE SCALE GENOMIC DNA]</scope>
    <source>
        <strain evidence="3 4">cv. Gransden 2004</strain>
    </source>
</reference>
<protein>
    <recommendedName>
        <fullName evidence="1">F-box domain-containing protein</fullName>
    </recommendedName>
</protein>
<evidence type="ECO:0000313" key="4">
    <source>
        <dbReference type="Proteomes" id="UP000006727"/>
    </source>
</evidence>
<proteinExistence type="predicted"/>
<dbReference type="InterPro" id="IPR036047">
    <property type="entry name" value="F-box-like_dom_sf"/>
</dbReference>
<dbReference type="EnsemblPlants" id="Pp3c25_9580V3.2">
    <property type="protein sequence ID" value="Pp3c25_9580V3.2"/>
    <property type="gene ID" value="Pp3c25_9580"/>
</dbReference>
<dbReference type="Pfam" id="PF00646">
    <property type="entry name" value="F-box"/>
    <property type="match status" value="1"/>
</dbReference>
<evidence type="ECO:0000259" key="1">
    <source>
        <dbReference type="Pfam" id="PF00646"/>
    </source>
</evidence>
<dbReference type="PANTHER" id="PTHR31672:SF2">
    <property type="entry name" value="F-BOX DOMAIN-CONTAINING PROTEIN"/>
    <property type="match status" value="1"/>
</dbReference>
<dbReference type="PaxDb" id="3218-PP1S50_25V6.1"/>
<reference evidence="3" key="3">
    <citation type="submission" date="2020-12" db="UniProtKB">
        <authorList>
            <consortium name="EnsemblPlants"/>
        </authorList>
    </citation>
    <scope>IDENTIFICATION</scope>
</reference>